<evidence type="ECO:0000259" key="1">
    <source>
        <dbReference type="Pfam" id="PF17171"/>
    </source>
</evidence>
<feature type="domain" description="Thioredoxin-like fold" evidence="2">
    <location>
        <begin position="74"/>
        <end position="175"/>
    </location>
</feature>
<keyword evidence="4" id="KW-1185">Reference proteome</keyword>
<organism evidence="3 4">
    <name type="scientific">Orbilia javanica</name>
    <dbReference type="NCBI Taxonomy" id="47235"/>
    <lineage>
        <taxon>Eukaryota</taxon>
        <taxon>Fungi</taxon>
        <taxon>Dikarya</taxon>
        <taxon>Ascomycota</taxon>
        <taxon>Pezizomycotina</taxon>
        <taxon>Orbiliomycetes</taxon>
        <taxon>Orbiliales</taxon>
        <taxon>Orbiliaceae</taxon>
        <taxon>Orbilia</taxon>
    </lineage>
</organism>
<dbReference type="EMBL" id="JAVHNR010000006">
    <property type="protein sequence ID" value="KAK6339564.1"/>
    <property type="molecule type" value="Genomic_DNA"/>
</dbReference>
<dbReference type="PANTHER" id="PTHR12289:SF44">
    <property type="entry name" value="OUTER MEMBRANE PROTEIN (SAM35), PUTATIVE (AFU_ORTHOLOGUE AFUA_1G13180)-RELATED"/>
    <property type="match status" value="1"/>
</dbReference>
<dbReference type="Pfam" id="PF17171">
    <property type="entry name" value="GST_C_6"/>
    <property type="match status" value="1"/>
</dbReference>
<evidence type="ECO:0000313" key="3">
    <source>
        <dbReference type="EMBL" id="KAK6339564.1"/>
    </source>
</evidence>
<dbReference type="InterPro" id="IPR012336">
    <property type="entry name" value="Thioredoxin-like_fold"/>
</dbReference>
<gene>
    <name evidence="3" type="ORF">TWF718_008965</name>
</gene>
<name>A0AAN8MYX0_9PEZI</name>
<dbReference type="GO" id="GO:0001401">
    <property type="term" value="C:SAM complex"/>
    <property type="evidence" value="ECO:0007669"/>
    <property type="project" value="TreeGrafter"/>
</dbReference>
<protein>
    <submittedName>
        <fullName evidence="3">Uncharacterized protein</fullName>
    </submittedName>
</protein>
<dbReference type="InterPro" id="IPR050931">
    <property type="entry name" value="Mito_Protein_Transport_Metaxin"/>
</dbReference>
<reference evidence="3 4" key="1">
    <citation type="submission" date="2019-10" db="EMBL/GenBank/DDBJ databases">
        <authorList>
            <person name="Palmer J.M."/>
        </authorList>
    </citation>
    <scope>NUCLEOTIDE SEQUENCE [LARGE SCALE GENOMIC DNA]</scope>
    <source>
        <strain evidence="3 4">TWF718</strain>
    </source>
</reference>
<sequence length="304" mass="33548">MTASPFQDALRAPTFIRHLFSRFPLIAYPVDPPPMSVEDFQRFTTKTAAVAEDSIYTLYSFTESTDSSIASFNPACLKWQTYLKIRNISFKTHPSNNHASPSGSLPFLTISPPSDRISQTIPSTKLARWIEEQDKAVAAVNTVDTDGGDYRAFLSLVEGAIRDAWLYALYIDPSNLSTITIPKYTAHTPTWPIPHILGSQMRQAAIDAIRKSTSSSTTTLPTGTELYAKAIEAFAALSTLLGDDRWFFGANEAGLFDAEVFAYTHLLLRLEVGGSAGGDGGLVEGLKEFGNLVGHEERIRRRWF</sequence>
<evidence type="ECO:0000259" key="2">
    <source>
        <dbReference type="Pfam" id="PF17172"/>
    </source>
</evidence>
<comment type="caution">
    <text evidence="3">The sequence shown here is derived from an EMBL/GenBank/DDBJ whole genome shotgun (WGS) entry which is preliminary data.</text>
</comment>
<dbReference type="GO" id="GO:0007005">
    <property type="term" value="P:mitochondrion organization"/>
    <property type="evidence" value="ECO:0007669"/>
    <property type="project" value="TreeGrafter"/>
</dbReference>
<proteinExistence type="predicted"/>
<evidence type="ECO:0000313" key="4">
    <source>
        <dbReference type="Proteomes" id="UP001313282"/>
    </source>
</evidence>
<feature type="domain" description="Metaxin glutathione S-transferase" evidence="1">
    <location>
        <begin position="230"/>
        <end position="299"/>
    </location>
</feature>
<dbReference type="AlphaFoldDB" id="A0AAN8MYX0"/>
<dbReference type="PANTHER" id="PTHR12289">
    <property type="entry name" value="METAXIN RELATED"/>
    <property type="match status" value="1"/>
</dbReference>
<accession>A0AAN8MYX0</accession>
<dbReference type="InterPro" id="IPR033468">
    <property type="entry name" value="Metaxin_GST"/>
</dbReference>
<dbReference type="Pfam" id="PF17172">
    <property type="entry name" value="GST_N_4"/>
    <property type="match status" value="1"/>
</dbReference>
<dbReference type="Proteomes" id="UP001313282">
    <property type="component" value="Unassembled WGS sequence"/>
</dbReference>